<keyword evidence="9" id="KW-0969">Cilium</keyword>
<evidence type="ECO:0000256" key="7">
    <source>
        <dbReference type="RuleBase" id="RU362063"/>
    </source>
</evidence>
<dbReference type="InterPro" id="IPR013974">
    <property type="entry name" value="SAF"/>
</dbReference>
<evidence type="ECO:0000256" key="1">
    <source>
        <dbReference type="ARBA" id="ARBA00004418"/>
    </source>
</evidence>
<evidence type="ECO:0000256" key="2">
    <source>
        <dbReference type="ARBA" id="ARBA00010474"/>
    </source>
</evidence>
<gene>
    <name evidence="9" type="ORF">AMR76_10650</name>
</gene>
<sequence length="233" mass="25612">MLMLALLLALPVAAQENRSEMQIRHAVQASLDEEIAQLAVQREWPPYQAQWQLWIPGAASHLPECQAPLLVTGRDNQLLPVGHLKRMVRCEERDTAWRMNVTIKASLTLPVVVTQTALARGGRLEPSMLALEDRTLTRQDDFFTRIDEASGLEVNRRLRAGQILDPTLVSKPPLVIKGNQVVIIAAKDGVNASTKGVALEDGGRGEQIEVQNSASQSVVHAVVTGLNQVHTQF</sequence>
<evidence type="ECO:0000256" key="3">
    <source>
        <dbReference type="ARBA" id="ARBA00014754"/>
    </source>
</evidence>
<keyword evidence="5 7" id="KW-0574">Periplasm</keyword>
<accession>A0A0Q2MCE2</accession>
<comment type="caution">
    <text evidence="9">The sequence shown here is derived from an EMBL/GenBank/DDBJ whole genome shotgun (WGS) entry which is preliminary data.</text>
</comment>
<dbReference type="PANTHER" id="PTHR36307">
    <property type="entry name" value="FLAGELLA BASAL BODY P-RING FORMATION PROTEIN FLGA"/>
    <property type="match status" value="1"/>
</dbReference>
<protein>
    <recommendedName>
        <fullName evidence="3 7">Flagella basal body P-ring formation protein FlgA</fullName>
    </recommendedName>
</protein>
<reference evidence="9 10" key="1">
    <citation type="submission" date="2015-08" db="EMBL/GenBank/DDBJ databases">
        <title>Antibacterial properties of a collection of Vibrionaceae strains.</title>
        <authorList>
            <person name="Giubergia S."/>
        </authorList>
    </citation>
    <scope>NUCLEOTIDE SEQUENCE [LARGE SCALE GENOMIC DNA]</scope>
    <source>
        <strain evidence="9 10">S0821</strain>
    </source>
</reference>
<comment type="subcellular location">
    <subcellularLocation>
        <location evidence="1 7">Periplasm</location>
    </subcellularLocation>
</comment>
<dbReference type="AlphaFoldDB" id="A0A0Q2MCE2"/>
<keyword evidence="9" id="KW-0282">Flagellum</keyword>
<dbReference type="Pfam" id="PF13144">
    <property type="entry name" value="ChapFlgA"/>
    <property type="match status" value="1"/>
</dbReference>
<evidence type="ECO:0000256" key="6">
    <source>
        <dbReference type="ARBA" id="ARBA00025643"/>
    </source>
</evidence>
<dbReference type="Gene3D" id="3.90.1210.10">
    <property type="entry name" value="Antifreeze-like/N-acetylneuraminic acid synthase C-terminal domain"/>
    <property type="match status" value="1"/>
</dbReference>
<proteinExistence type="inferred from homology"/>
<keyword evidence="4" id="KW-0732">Signal</keyword>
<comment type="similarity">
    <text evidence="2 7">Belongs to the FlgA family.</text>
</comment>
<keyword evidence="9" id="KW-0966">Cell projection</keyword>
<keyword evidence="7" id="KW-1005">Bacterial flagellum biogenesis</keyword>
<dbReference type="RefSeq" id="WP_055466045.1">
    <property type="nucleotide sequence ID" value="NZ_LKHS01000009.1"/>
</dbReference>
<dbReference type="InterPro" id="IPR017585">
    <property type="entry name" value="SAF_FlgA"/>
</dbReference>
<comment type="function">
    <text evidence="6 7">Involved in the assembly process of the P-ring formation. It may associate with FlgF on the rod constituting a structure essential for the P-ring assembly or may act as a modulator protein for the P-ring assembly.</text>
</comment>
<name>A0A0Q2MCE2_VIBFU</name>
<dbReference type="GO" id="GO:0044780">
    <property type="term" value="P:bacterial-type flagellum assembly"/>
    <property type="evidence" value="ECO:0007669"/>
    <property type="project" value="InterPro"/>
</dbReference>
<dbReference type="Proteomes" id="UP000051221">
    <property type="component" value="Unassembled WGS sequence"/>
</dbReference>
<feature type="domain" description="SAF" evidence="8">
    <location>
        <begin position="109"/>
        <end position="170"/>
    </location>
</feature>
<dbReference type="CDD" id="cd11614">
    <property type="entry name" value="SAF_CpaB_FlgA_like"/>
    <property type="match status" value="1"/>
</dbReference>
<evidence type="ECO:0000256" key="5">
    <source>
        <dbReference type="ARBA" id="ARBA00022764"/>
    </source>
</evidence>
<keyword evidence="10" id="KW-1185">Reference proteome</keyword>
<organism evidence="9 10">
    <name type="scientific">Vibrio furnissii</name>
    <dbReference type="NCBI Taxonomy" id="29494"/>
    <lineage>
        <taxon>Bacteria</taxon>
        <taxon>Pseudomonadati</taxon>
        <taxon>Pseudomonadota</taxon>
        <taxon>Gammaproteobacteria</taxon>
        <taxon>Vibrionales</taxon>
        <taxon>Vibrionaceae</taxon>
        <taxon>Vibrio</taxon>
    </lineage>
</organism>
<evidence type="ECO:0000259" key="8">
    <source>
        <dbReference type="SMART" id="SM00858"/>
    </source>
</evidence>
<dbReference type="GO" id="GO:0042597">
    <property type="term" value="C:periplasmic space"/>
    <property type="evidence" value="ECO:0007669"/>
    <property type="project" value="UniProtKB-SubCell"/>
</dbReference>
<evidence type="ECO:0000313" key="9">
    <source>
        <dbReference type="EMBL" id="KQH85737.1"/>
    </source>
</evidence>
<evidence type="ECO:0000313" key="10">
    <source>
        <dbReference type="Proteomes" id="UP000051221"/>
    </source>
</evidence>
<dbReference type="InterPro" id="IPR039246">
    <property type="entry name" value="Flagellar_FlgA"/>
</dbReference>
<evidence type="ECO:0000256" key="4">
    <source>
        <dbReference type="ARBA" id="ARBA00022729"/>
    </source>
</evidence>
<dbReference type="Gene3D" id="2.30.30.760">
    <property type="match status" value="1"/>
</dbReference>
<dbReference type="InParanoid" id="A0A0Q2MCE2"/>
<dbReference type="EMBL" id="LKHS01000009">
    <property type="protein sequence ID" value="KQH85737.1"/>
    <property type="molecule type" value="Genomic_DNA"/>
</dbReference>
<dbReference type="SMART" id="SM00858">
    <property type="entry name" value="SAF"/>
    <property type="match status" value="1"/>
</dbReference>
<dbReference type="NCBIfam" id="TIGR03170">
    <property type="entry name" value="flgA_cterm"/>
    <property type="match status" value="1"/>
</dbReference>
<dbReference type="PANTHER" id="PTHR36307:SF1">
    <property type="entry name" value="FLAGELLA BASAL BODY P-RING FORMATION PROTEIN FLGA"/>
    <property type="match status" value="1"/>
</dbReference>